<evidence type="ECO:0000259" key="3">
    <source>
        <dbReference type="Pfam" id="PF02517"/>
    </source>
</evidence>
<feature type="transmembrane region" description="Helical" evidence="2">
    <location>
        <begin position="210"/>
        <end position="228"/>
    </location>
</feature>
<dbReference type="PANTHER" id="PTHR36435">
    <property type="entry name" value="SLR1288 PROTEIN"/>
    <property type="match status" value="1"/>
</dbReference>
<feature type="transmembrane region" description="Helical" evidence="2">
    <location>
        <begin position="148"/>
        <end position="167"/>
    </location>
</feature>
<feature type="compositionally biased region" description="Basic and acidic residues" evidence="1">
    <location>
        <begin position="8"/>
        <end position="25"/>
    </location>
</feature>
<dbReference type="GO" id="GO:0004175">
    <property type="term" value="F:endopeptidase activity"/>
    <property type="evidence" value="ECO:0007669"/>
    <property type="project" value="UniProtKB-ARBA"/>
</dbReference>
<accession>A0A2H1JS14</accession>
<evidence type="ECO:0000313" key="4">
    <source>
        <dbReference type="EMBL" id="SMX90068.1"/>
    </source>
</evidence>
<feature type="region of interest" description="Disordered" evidence="1">
    <location>
        <begin position="1"/>
        <end position="33"/>
    </location>
</feature>
<dbReference type="Pfam" id="PF02517">
    <property type="entry name" value="Rce1-like"/>
    <property type="match status" value="1"/>
</dbReference>
<proteinExistence type="predicted"/>
<keyword evidence="2" id="KW-0472">Membrane</keyword>
<dbReference type="InterPro" id="IPR052710">
    <property type="entry name" value="CAAX_protease"/>
</dbReference>
<evidence type="ECO:0000256" key="1">
    <source>
        <dbReference type="SAM" id="MobiDB-lite"/>
    </source>
</evidence>
<dbReference type="RefSeq" id="WP_208618064.1">
    <property type="nucleotide sequence ID" value="NZ_FXZD01000005.1"/>
</dbReference>
<organism evidence="4 5">
    <name type="scientific">Brevibacterium antiquum CNRZ 918</name>
    <dbReference type="NCBI Taxonomy" id="1255637"/>
    <lineage>
        <taxon>Bacteria</taxon>
        <taxon>Bacillati</taxon>
        <taxon>Actinomycetota</taxon>
        <taxon>Actinomycetes</taxon>
        <taxon>Micrococcales</taxon>
        <taxon>Brevibacteriaceae</taxon>
        <taxon>Brevibacterium</taxon>
    </lineage>
</organism>
<keyword evidence="2" id="KW-1133">Transmembrane helix</keyword>
<feature type="domain" description="CAAX prenyl protease 2/Lysostaphin resistance protein A-like" evidence="3">
    <location>
        <begin position="157"/>
        <end position="242"/>
    </location>
</feature>
<dbReference type="GO" id="GO:0080120">
    <property type="term" value="P:CAAX-box protein maturation"/>
    <property type="evidence" value="ECO:0007669"/>
    <property type="project" value="UniProtKB-ARBA"/>
</dbReference>
<name>A0A2H1JS14_9MICO</name>
<gene>
    <name evidence="4" type="ORF">BANT918_01817</name>
</gene>
<dbReference type="AlphaFoldDB" id="A0A2H1JS14"/>
<dbReference type="Proteomes" id="UP000234433">
    <property type="component" value="Unassembled WGS sequence"/>
</dbReference>
<dbReference type="PANTHER" id="PTHR36435:SF1">
    <property type="entry name" value="CAAX AMINO TERMINAL PROTEASE FAMILY PROTEIN"/>
    <property type="match status" value="1"/>
</dbReference>
<protein>
    <recommendedName>
        <fullName evidence="3">CAAX prenyl protease 2/Lysostaphin resistance protein A-like domain-containing protein</fullName>
    </recommendedName>
</protein>
<feature type="transmembrane region" description="Helical" evidence="2">
    <location>
        <begin position="67"/>
        <end position="91"/>
    </location>
</feature>
<reference evidence="4 5" key="1">
    <citation type="submission" date="2017-03" db="EMBL/GenBank/DDBJ databases">
        <authorList>
            <person name="Afonso C.L."/>
            <person name="Miller P.J."/>
            <person name="Scott M.A."/>
            <person name="Spackman E."/>
            <person name="Goraichik I."/>
            <person name="Dimitrov K.M."/>
            <person name="Suarez D.L."/>
            <person name="Swayne D.E."/>
        </authorList>
    </citation>
    <scope>NUCLEOTIDE SEQUENCE [LARGE SCALE GENOMIC DNA]</scope>
    <source>
        <strain evidence="4 5">CNRZ 918</strain>
    </source>
</reference>
<dbReference type="EMBL" id="FXZD01000005">
    <property type="protein sequence ID" value="SMX90068.1"/>
    <property type="molecule type" value="Genomic_DNA"/>
</dbReference>
<feature type="transmembrane region" description="Helical" evidence="2">
    <location>
        <begin position="42"/>
        <end position="60"/>
    </location>
</feature>
<evidence type="ECO:0000313" key="5">
    <source>
        <dbReference type="Proteomes" id="UP000234433"/>
    </source>
</evidence>
<feature type="transmembrane region" description="Helical" evidence="2">
    <location>
        <begin position="234"/>
        <end position="255"/>
    </location>
</feature>
<keyword evidence="2" id="KW-0812">Transmembrane</keyword>
<feature type="transmembrane region" description="Helical" evidence="2">
    <location>
        <begin position="111"/>
        <end position="136"/>
    </location>
</feature>
<sequence>MNLSLNPMDKDTRNTDRSGKFHPAEARPGNTSELTRPGWPEMIVGLIAYIVVFGAAYFIVRALPDDLAVISGIAQLALSGIMGLFAFSAAVLVRIRGLAAFGFVRASKKTLLIAALLGIGCWVLGTIVSLISYLINDGIGNIQGDYQAAAAGGFLAVIATLFMGSVLTPLGEEFLFRGVLTAGLLRYGPWIGIIVSAAIFALAHGINPVLPVAFIVGIVTGLLFHRTGSVWPGVVVHAFNNAAGLFLPTLIWALMG</sequence>
<evidence type="ECO:0000256" key="2">
    <source>
        <dbReference type="SAM" id="Phobius"/>
    </source>
</evidence>
<dbReference type="InterPro" id="IPR003675">
    <property type="entry name" value="Rce1/LyrA-like_dom"/>
</dbReference>